<accession>A0ABQ4B694</accession>
<feature type="region of interest" description="Disordered" evidence="1">
    <location>
        <begin position="14"/>
        <end position="68"/>
    </location>
</feature>
<feature type="transmembrane region" description="Helical" evidence="2">
    <location>
        <begin position="414"/>
        <end position="433"/>
    </location>
</feature>
<feature type="transmembrane region" description="Helical" evidence="2">
    <location>
        <begin position="358"/>
        <end position="377"/>
    </location>
</feature>
<feature type="transmembrane region" description="Helical" evidence="2">
    <location>
        <begin position="178"/>
        <end position="200"/>
    </location>
</feature>
<keyword evidence="2" id="KW-0812">Transmembrane</keyword>
<dbReference type="EMBL" id="BOMS01000026">
    <property type="protein sequence ID" value="GIE65966.1"/>
    <property type="molecule type" value="Genomic_DNA"/>
</dbReference>
<feature type="transmembrane region" description="Helical" evidence="2">
    <location>
        <begin position="212"/>
        <end position="235"/>
    </location>
</feature>
<sequence length="533" mass="55292">MSAGDVEETVVLEVGAETVRLRPSAPAGEPAAKPRRPPPGPRREHPAGRRFAAGEHPAPPSHPVVLPQISTDPLDELVDRMRPRLRKAVDGLQVAAALEADGCTDRIARVEYGFTDVFALAAEVYSRLGPQIPDEPAPAAAHRGRWERVRVLAHGPLYALPSAVFPAVLAVFGQRSLVLALALAGGLGWMYSGTAAYAAYKLLGAGRLRATARLLAGTTLGAPLAGAMAGIVVVVSAGGGAALILLTAGQLAYQMAGTVLVFYRQEERLAATMLPAVLAGGAYLLGGPSLRPMAVTIAVAGLIAAFVVALVATRGRGADGEPSGRAVLRAHRSGLAGVTCYGLCSAVLLLHAQAPYLLTRFDVAASVVPLIMVMGFVEWRAERFHRLVVALTRRIERPAAFRAAVWRLIARDTIACLAVTAVPALALVAWFAATGRLTAGGVLMTAAHVVLGGAYLAGFLLAGFERHVWLCASLLAAVAAHVGVGALLGVSPLFGPPTAVGVDAALHLGSVLALQALFLLGLAPLVGQARYYR</sequence>
<keyword evidence="2" id="KW-1133">Transmembrane helix</keyword>
<feature type="transmembrane region" description="Helical" evidence="2">
    <location>
        <begin position="292"/>
        <end position="312"/>
    </location>
</feature>
<keyword evidence="2" id="KW-0472">Membrane</keyword>
<proteinExistence type="predicted"/>
<feature type="transmembrane region" description="Helical" evidence="2">
    <location>
        <begin position="241"/>
        <end position="262"/>
    </location>
</feature>
<evidence type="ECO:0000313" key="4">
    <source>
        <dbReference type="Proteomes" id="UP000624709"/>
    </source>
</evidence>
<keyword evidence="4" id="KW-1185">Reference proteome</keyword>
<feature type="transmembrane region" description="Helical" evidence="2">
    <location>
        <begin position="468"/>
        <end position="494"/>
    </location>
</feature>
<gene>
    <name evidence="3" type="ORF">Apa02nite_020740</name>
</gene>
<name>A0ABQ4B694_9ACTN</name>
<feature type="transmembrane region" description="Helical" evidence="2">
    <location>
        <begin position="506"/>
        <end position="527"/>
    </location>
</feature>
<dbReference type="Proteomes" id="UP000624709">
    <property type="component" value="Unassembled WGS sequence"/>
</dbReference>
<feature type="transmembrane region" description="Helical" evidence="2">
    <location>
        <begin position="269"/>
        <end position="286"/>
    </location>
</feature>
<dbReference type="RefSeq" id="WP_203824827.1">
    <property type="nucleotide sequence ID" value="NZ_BAAATY010000004.1"/>
</dbReference>
<feature type="transmembrane region" description="Helical" evidence="2">
    <location>
        <begin position="439"/>
        <end position="461"/>
    </location>
</feature>
<organism evidence="3 4">
    <name type="scientific">Actinoplanes palleronii</name>
    <dbReference type="NCBI Taxonomy" id="113570"/>
    <lineage>
        <taxon>Bacteria</taxon>
        <taxon>Bacillati</taxon>
        <taxon>Actinomycetota</taxon>
        <taxon>Actinomycetes</taxon>
        <taxon>Micromonosporales</taxon>
        <taxon>Micromonosporaceae</taxon>
        <taxon>Actinoplanes</taxon>
    </lineage>
</organism>
<feature type="transmembrane region" description="Helical" evidence="2">
    <location>
        <begin position="151"/>
        <end position="172"/>
    </location>
</feature>
<feature type="transmembrane region" description="Helical" evidence="2">
    <location>
        <begin position="333"/>
        <end position="352"/>
    </location>
</feature>
<evidence type="ECO:0000256" key="2">
    <source>
        <dbReference type="SAM" id="Phobius"/>
    </source>
</evidence>
<protein>
    <submittedName>
        <fullName evidence="3">Uncharacterized protein</fullName>
    </submittedName>
</protein>
<reference evidence="3 4" key="1">
    <citation type="submission" date="2021-01" db="EMBL/GenBank/DDBJ databases">
        <title>Whole genome shotgun sequence of Actinoplanes palleronii NBRC 14916.</title>
        <authorList>
            <person name="Komaki H."/>
            <person name="Tamura T."/>
        </authorList>
    </citation>
    <scope>NUCLEOTIDE SEQUENCE [LARGE SCALE GENOMIC DNA]</scope>
    <source>
        <strain evidence="3 4">NBRC 14916</strain>
    </source>
</reference>
<comment type="caution">
    <text evidence="3">The sequence shown here is derived from an EMBL/GenBank/DDBJ whole genome shotgun (WGS) entry which is preliminary data.</text>
</comment>
<evidence type="ECO:0000313" key="3">
    <source>
        <dbReference type="EMBL" id="GIE65966.1"/>
    </source>
</evidence>
<evidence type="ECO:0000256" key="1">
    <source>
        <dbReference type="SAM" id="MobiDB-lite"/>
    </source>
</evidence>